<dbReference type="PANTHER" id="PTHR19446">
    <property type="entry name" value="REVERSE TRANSCRIPTASES"/>
    <property type="match status" value="1"/>
</dbReference>
<dbReference type="OrthoDB" id="7697131at2759"/>
<dbReference type="InterPro" id="IPR036691">
    <property type="entry name" value="Endo/exonu/phosph_ase_sf"/>
</dbReference>
<feature type="region of interest" description="Disordered" evidence="1">
    <location>
        <begin position="1034"/>
        <end position="1099"/>
    </location>
</feature>
<feature type="region of interest" description="Disordered" evidence="1">
    <location>
        <begin position="1401"/>
        <end position="1432"/>
    </location>
</feature>
<accession>A0A6H5IKN1</accession>
<dbReference type="InterPro" id="IPR043502">
    <property type="entry name" value="DNA/RNA_pol_sf"/>
</dbReference>
<feature type="non-terminal residue" evidence="3">
    <location>
        <position position="1"/>
    </location>
</feature>
<dbReference type="Pfam" id="PF14529">
    <property type="entry name" value="Exo_endo_phos_2"/>
    <property type="match status" value="1"/>
</dbReference>
<gene>
    <name evidence="3" type="ORF">TBRA_LOCUS9995</name>
</gene>
<dbReference type="GO" id="GO:0003824">
    <property type="term" value="F:catalytic activity"/>
    <property type="evidence" value="ECO:0007669"/>
    <property type="project" value="InterPro"/>
</dbReference>
<evidence type="ECO:0000256" key="1">
    <source>
        <dbReference type="SAM" id="MobiDB-lite"/>
    </source>
</evidence>
<name>A0A6H5IKN1_9HYME</name>
<sequence length="1508" mass="167626">VDRGSQPPRPRQRRVRLRPDTIVVKAAGTTTYADILRRLYAESAIQETVGKAVQSIRRSASGAMVLQLKKGVQNASALGTELDGVLGDAATASALSHKTAFEIRDLDECATREEICVALSHQLGVAKPDPDVVRSLRKAYAGTQTAVIDLPDELAAKAIRLGHLRVGRPPSQDLQKRTGVPALPRSGCRRSRHYQPQLSLGQEVSQQPTMRILQLNLNHCRSAQNLLCQTVRELGINVAIVCDQYKNPGPHYTWIADSNTQAAIWVLGGLRVQGRPSRPHPFFTWARVSDVYIFSVYAPPRLSTAEFSALLANVVEEAQGKKPLIIAGDFNAWSTEWGSSETKPRGVILLDALSALDVVLLNTGRTPTFTGPQGSSTIDLSFASDSLNPRVAGWRVERNIFTGSDHRAITFKLSVHRPPGIPAGPRCGWSARTLDEETFSERLSGVRIPHTTPEHPEDMAASLISAITGACSASMSSRGGRHRRRHEPVYWWTEEIAALRRQCLRARRLAQRARGRAMEDARHADFAIARGRLRAAIEDSKRRCWSALCDEVDRYVWGRPYGTVIARLRGPRATPPREPSRVRRTVAALFPTVTEALIRPPVGPVGAAVPGVTLDELRGACGRIRDGAAPGPDGVPNRALKLAVARRPDAFLQVYSACLSGGVFPSPWKRQRLVLLPKPGKPPDALSSYRPLRMLDTAGKILERIICRRLEVYTEAPGGLSDHQHGFRRGRSTIGAIESVTVAAREVVGAARGSRKYCAVVTLDVRNAFNSARWNNILAALERIRTPEYLQRIIHSYFQARVLEYDTDDGPESCSITAGVPQGSVLGPILWNAMYDIILRLRLDEGGRRTRSRISSAAPSQVCATRCGGWASRQQTDHKTEALLISRKRRLETITIEVGNCFIASSPCIRYLGLQLDARLTYNDHLRAASEKASRVAGALSQIMPIIGGPRSSRRRLYVNVIDSILLYGAPIWSRGTGAQVGMRRAEAIHRRACLRVISGRPHLLYDATYVLASIPPLALLAGERSRLYRRRHEDVRAEERQETLRRWQSRQETRRGGLPPYAAPDRPRLLQTPQPTLRPQRQRRLPSLPPHGRKRGARFLHCPRFEEERERLHRQLQEVARPENIVQLMLADEKNCGKCAAVQQLLALSFSQLLKVSGGKSGISPHPGYSSNRASLNLESHLNISSTSLPSTSEHIHPPLKSSNEYEAIITRCMVDALDSTAPARLTTFKPRAQPWITRELRVLMRARDRAYRTHRRRATATSPEVYKHLRRLTKNLLDSAKNAHIARELASASSPGCYWRVLWRIGVTARENPLPLKFFTPEELCTYYASVSSASLPFTHDSVDAHYRPLPTERAARRLVATTGAAEGAAAAGKTNEAKREGDACRDDDWLARDRVRNVAPRRRPKSQPRGIAVREKSKKTASTHDENHNEETTKIIGDREFDLPHIEAHSPSIRESNKDLLRQSLSYNQISPLMTTSTIPQEINKKRASERLKENANKAVEKSSL</sequence>
<feature type="compositionally biased region" description="Low complexity" evidence="1">
    <location>
        <begin position="1070"/>
        <end position="1080"/>
    </location>
</feature>
<evidence type="ECO:0000259" key="2">
    <source>
        <dbReference type="PROSITE" id="PS50878"/>
    </source>
</evidence>
<dbReference type="GO" id="GO:0071897">
    <property type="term" value="P:DNA biosynthetic process"/>
    <property type="evidence" value="ECO:0007669"/>
    <property type="project" value="UniProtKB-ARBA"/>
</dbReference>
<feature type="domain" description="Reverse transcriptase" evidence="2">
    <location>
        <begin position="657"/>
        <end position="941"/>
    </location>
</feature>
<reference evidence="3 4" key="1">
    <citation type="submission" date="2020-02" db="EMBL/GenBank/DDBJ databases">
        <authorList>
            <person name="Ferguson B K."/>
        </authorList>
    </citation>
    <scope>NUCLEOTIDE SEQUENCE [LARGE SCALE GENOMIC DNA]</scope>
</reference>
<dbReference type="SUPFAM" id="SSF56672">
    <property type="entry name" value="DNA/RNA polymerases"/>
    <property type="match status" value="1"/>
</dbReference>
<dbReference type="Proteomes" id="UP000479190">
    <property type="component" value="Unassembled WGS sequence"/>
</dbReference>
<dbReference type="PROSITE" id="PS50878">
    <property type="entry name" value="RT_POL"/>
    <property type="match status" value="1"/>
</dbReference>
<dbReference type="SUPFAM" id="SSF56219">
    <property type="entry name" value="DNase I-like"/>
    <property type="match status" value="1"/>
</dbReference>
<dbReference type="EMBL" id="CADCXV010000896">
    <property type="protein sequence ID" value="CAB0038206.1"/>
    <property type="molecule type" value="Genomic_DNA"/>
</dbReference>
<dbReference type="InterPro" id="IPR005135">
    <property type="entry name" value="Endo/exonuclease/phosphatase"/>
</dbReference>
<keyword evidence="4" id="KW-1185">Reference proteome</keyword>
<evidence type="ECO:0000313" key="3">
    <source>
        <dbReference type="EMBL" id="CAB0038206.1"/>
    </source>
</evidence>
<dbReference type="Gene3D" id="3.60.10.10">
    <property type="entry name" value="Endonuclease/exonuclease/phosphatase"/>
    <property type="match status" value="1"/>
</dbReference>
<dbReference type="CDD" id="cd01650">
    <property type="entry name" value="RT_nLTR_like"/>
    <property type="match status" value="1"/>
</dbReference>
<feature type="compositionally biased region" description="Basic and acidic residues" evidence="1">
    <location>
        <begin position="1034"/>
        <end position="1056"/>
    </location>
</feature>
<organism evidence="3 4">
    <name type="scientific">Trichogramma brassicae</name>
    <dbReference type="NCBI Taxonomy" id="86971"/>
    <lineage>
        <taxon>Eukaryota</taxon>
        <taxon>Metazoa</taxon>
        <taxon>Ecdysozoa</taxon>
        <taxon>Arthropoda</taxon>
        <taxon>Hexapoda</taxon>
        <taxon>Insecta</taxon>
        <taxon>Pterygota</taxon>
        <taxon>Neoptera</taxon>
        <taxon>Endopterygota</taxon>
        <taxon>Hymenoptera</taxon>
        <taxon>Apocrita</taxon>
        <taxon>Proctotrupomorpha</taxon>
        <taxon>Chalcidoidea</taxon>
        <taxon>Trichogrammatidae</taxon>
        <taxon>Trichogramma</taxon>
    </lineage>
</organism>
<protein>
    <recommendedName>
        <fullName evidence="2">Reverse transcriptase domain-containing protein</fullName>
    </recommendedName>
</protein>
<dbReference type="InterPro" id="IPR000477">
    <property type="entry name" value="RT_dom"/>
</dbReference>
<dbReference type="CDD" id="cd09077">
    <property type="entry name" value="R1-I-EN"/>
    <property type="match status" value="1"/>
</dbReference>
<dbReference type="Pfam" id="PF00078">
    <property type="entry name" value="RVT_1"/>
    <property type="match status" value="1"/>
</dbReference>
<evidence type="ECO:0000313" key="4">
    <source>
        <dbReference type="Proteomes" id="UP000479190"/>
    </source>
</evidence>
<proteinExistence type="predicted"/>